<evidence type="ECO:0000256" key="1">
    <source>
        <dbReference type="SAM" id="MobiDB-lite"/>
    </source>
</evidence>
<gene>
    <name evidence="2" type="ORF">ARMSODRAFT_1021761</name>
</gene>
<proteinExistence type="predicted"/>
<feature type="region of interest" description="Disordered" evidence="1">
    <location>
        <begin position="140"/>
        <end position="162"/>
    </location>
</feature>
<accession>A0A2H3BGJ1</accession>
<sequence length="300" mass="32929">MLLGSMVGKAALADLCIFYSKLLTSYSVLAFPYCCSPRPILSKLASGGRPRQFVTPIVIRTSTSNQPVVVLDDEVDSPPPPIQMYDSQCVYPALKTSRAVLTPAMVVDRFVRETILPLINHAATSPRLSSNSIRRQDRCAVKRTMSSPRHTSTRPLCADVGSGGSRQLGAPAPESFKTTAETVLNNRPFPEQARQPAVELDHRLDSYTPNTLVRSLCTVLALMTDSAGTSQQSLECTRGGDYYSRFSFRVGMTARSVPPVTELGRRLDFLVPIQCLQYGSPALMRSVDSVHVARHQVIER</sequence>
<keyword evidence="3" id="KW-1185">Reference proteome</keyword>
<evidence type="ECO:0000313" key="2">
    <source>
        <dbReference type="EMBL" id="PBK66152.1"/>
    </source>
</evidence>
<feature type="compositionally biased region" description="Polar residues" evidence="1">
    <location>
        <begin position="144"/>
        <end position="154"/>
    </location>
</feature>
<reference evidence="3" key="1">
    <citation type="journal article" date="2017" name="Nat. Ecol. Evol.">
        <title>Genome expansion and lineage-specific genetic innovations in the forest pathogenic fungi Armillaria.</title>
        <authorList>
            <person name="Sipos G."/>
            <person name="Prasanna A.N."/>
            <person name="Walter M.C."/>
            <person name="O'Connor E."/>
            <person name="Balint B."/>
            <person name="Krizsan K."/>
            <person name="Kiss B."/>
            <person name="Hess J."/>
            <person name="Varga T."/>
            <person name="Slot J."/>
            <person name="Riley R."/>
            <person name="Boka B."/>
            <person name="Rigling D."/>
            <person name="Barry K."/>
            <person name="Lee J."/>
            <person name="Mihaltcheva S."/>
            <person name="LaButti K."/>
            <person name="Lipzen A."/>
            <person name="Waldron R."/>
            <person name="Moloney N.M."/>
            <person name="Sperisen C."/>
            <person name="Kredics L."/>
            <person name="Vagvoelgyi C."/>
            <person name="Patrignani A."/>
            <person name="Fitzpatrick D."/>
            <person name="Nagy I."/>
            <person name="Doyle S."/>
            <person name="Anderson J.B."/>
            <person name="Grigoriev I.V."/>
            <person name="Gueldener U."/>
            <person name="Muensterkoetter M."/>
            <person name="Nagy L.G."/>
        </authorList>
    </citation>
    <scope>NUCLEOTIDE SEQUENCE [LARGE SCALE GENOMIC DNA]</scope>
    <source>
        <strain evidence="3">28-4</strain>
    </source>
</reference>
<name>A0A2H3BGJ1_9AGAR</name>
<dbReference type="Proteomes" id="UP000218334">
    <property type="component" value="Unassembled WGS sequence"/>
</dbReference>
<organism evidence="2 3">
    <name type="scientific">Armillaria solidipes</name>
    <dbReference type="NCBI Taxonomy" id="1076256"/>
    <lineage>
        <taxon>Eukaryota</taxon>
        <taxon>Fungi</taxon>
        <taxon>Dikarya</taxon>
        <taxon>Basidiomycota</taxon>
        <taxon>Agaricomycotina</taxon>
        <taxon>Agaricomycetes</taxon>
        <taxon>Agaricomycetidae</taxon>
        <taxon>Agaricales</taxon>
        <taxon>Marasmiineae</taxon>
        <taxon>Physalacriaceae</taxon>
        <taxon>Armillaria</taxon>
    </lineage>
</organism>
<evidence type="ECO:0000313" key="3">
    <source>
        <dbReference type="Proteomes" id="UP000218334"/>
    </source>
</evidence>
<dbReference type="EMBL" id="KZ293442">
    <property type="protein sequence ID" value="PBK66152.1"/>
    <property type="molecule type" value="Genomic_DNA"/>
</dbReference>
<dbReference type="AlphaFoldDB" id="A0A2H3BGJ1"/>
<protein>
    <submittedName>
        <fullName evidence="2">Uncharacterized protein</fullName>
    </submittedName>
</protein>